<dbReference type="InterPro" id="IPR000719">
    <property type="entry name" value="Prot_kinase_dom"/>
</dbReference>
<evidence type="ECO:0000256" key="1">
    <source>
        <dbReference type="ARBA" id="ARBA00004236"/>
    </source>
</evidence>
<evidence type="ECO:0000256" key="19">
    <source>
        <dbReference type="ARBA" id="ARBA00048679"/>
    </source>
</evidence>
<dbReference type="Gene3D" id="3.80.10.10">
    <property type="entry name" value="Ribonuclease Inhibitor"/>
    <property type="match status" value="4"/>
</dbReference>
<evidence type="ECO:0000256" key="18">
    <source>
        <dbReference type="ARBA" id="ARBA00047899"/>
    </source>
</evidence>
<dbReference type="PROSITE" id="PS50011">
    <property type="entry name" value="PROTEIN_KINASE_DOM"/>
    <property type="match status" value="1"/>
</dbReference>
<keyword evidence="9" id="KW-0732">Signal</keyword>
<keyword evidence="24" id="KW-1185">Reference proteome</keyword>
<dbReference type="PROSITE" id="PS00107">
    <property type="entry name" value="PROTEIN_KINASE_ATP"/>
    <property type="match status" value="1"/>
</dbReference>
<keyword evidence="4" id="KW-0723">Serine/threonine-protein kinase</keyword>
<evidence type="ECO:0000256" key="10">
    <source>
        <dbReference type="ARBA" id="ARBA00022737"/>
    </source>
</evidence>
<dbReference type="InterPro" id="IPR011009">
    <property type="entry name" value="Kinase-like_dom_sf"/>
</dbReference>
<dbReference type="STRING" id="35608.A0A2U1NUG8"/>
<keyword evidence="10" id="KW-0677">Repeat</keyword>
<evidence type="ECO:0000256" key="5">
    <source>
        <dbReference type="ARBA" id="ARBA00022553"/>
    </source>
</evidence>
<dbReference type="Gene3D" id="1.10.510.10">
    <property type="entry name" value="Transferase(Phosphotransferase) domain 1"/>
    <property type="match status" value="1"/>
</dbReference>
<keyword evidence="5" id="KW-0597">Phosphoprotein</keyword>
<feature type="domain" description="Protein kinase" evidence="22">
    <location>
        <begin position="838"/>
        <end position="1103"/>
    </location>
</feature>
<dbReference type="OrthoDB" id="676979at2759"/>
<dbReference type="PANTHER" id="PTHR48053">
    <property type="entry name" value="LEUCINE RICH REPEAT FAMILY PROTEIN, EXPRESSED"/>
    <property type="match status" value="1"/>
</dbReference>
<dbReference type="Pfam" id="PF13855">
    <property type="entry name" value="LRR_8"/>
    <property type="match status" value="3"/>
</dbReference>
<keyword evidence="17" id="KW-0325">Glycoprotein</keyword>
<dbReference type="EC" id="2.7.11.1" evidence="3"/>
<dbReference type="Proteomes" id="UP000245207">
    <property type="component" value="Unassembled WGS sequence"/>
</dbReference>
<evidence type="ECO:0000256" key="9">
    <source>
        <dbReference type="ARBA" id="ARBA00022729"/>
    </source>
</evidence>
<proteinExistence type="predicted"/>
<dbReference type="SUPFAM" id="SSF56112">
    <property type="entry name" value="Protein kinase-like (PK-like)"/>
    <property type="match status" value="1"/>
</dbReference>
<dbReference type="PANTHER" id="PTHR48053:SF65">
    <property type="entry name" value="LRR RECEPTOR-LIKE KINASE FAMILY PROTEIN"/>
    <property type="match status" value="1"/>
</dbReference>
<reference evidence="23 24" key="1">
    <citation type="journal article" date="2018" name="Mol. Plant">
        <title>The genome of Artemisia annua provides insight into the evolution of Asteraceae family and artemisinin biosynthesis.</title>
        <authorList>
            <person name="Shen Q."/>
            <person name="Zhang L."/>
            <person name="Liao Z."/>
            <person name="Wang S."/>
            <person name="Yan T."/>
            <person name="Shi P."/>
            <person name="Liu M."/>
            <person name="Fu X."/>
            <person name="Pan Q."/>
            <person name="Wang Y."/>
            <person name="Lv Z."/>
            <person name="Lu X."/>
            <person name="Zhang F."/>
            <person name="Jiang W."/>
            <person name="Ma Y."/>
            <person name="Chen M."/>
            <person name="Hao X."/>
            <person name="Li L."/>
            <person name="Tang Y."/>
            <person name="Lv G."/>
            <person name="Zhou Y."/>
            <person name="Sun X."/>
            <person name="Brodelius P.E."/>
            <person name="Rose J.K.C."/>
            <person name="Tang K."/>
        </authorList>
    </citation>
    <scope>NUCLEOTIDE SEQUENCE [LARGE SCALE GENOMIC DNA]</scope>
    <source>
        <strain evidence="24">cv. Huhao1</strain>
        <tissue evidence="23">Leaf</tissue>
    </source>
</reference>
<keyword evidence="6" id="KW-0433">Leucine-rich repeat</keyword>
<evidence type="ECO:0000256" key="6">
    <source>
        <dbReference type="ARBA" id="ARBA00022614"/>
    </source>
</evidence>
<dbReference type="InterPro" id="IPR032675">
    <property type="entry name" value="LRR_dom_sf"/>
</dbReference>
<name>A0A2U1NUG8_ARTAN</name>
<evidence type="ECO:0000256" key="15">
    <source>
        <dbReference type="ARBA" id="ARBA00023136"/>
    </source>
</evidence>
<evidence type="ECO:0000259" key="22">
    <source>
        <dbReference type="PROSITE" id="PS50011"/>
    </source>
</evidence>
<dbReference type="AlphaFoldDB" id="A0A2U1NUG8"/>
<dbReference type="InterPro" id="IPR051716">
    <property type="entry name" value="Plant_RL_S/T_kinase"/>
</dbReference>
<dbReference type="SMART" id="SM00369">
    <property type="entry name" value="LRR_TYP"/>
    <property type="match status" value="5"/>
</dbReference>
<evidence type="ECO:0000256" key="3">
    <source>
        <dbReference type="ARBA" id="ARBA00012513"/>
    </source>
</evidence>
<dbReference type="Gene3D" id="3.30.200.20">
    <property type="entry name" value="Phosphorylase Kinase, domain 1"/>
    <property type="match status" value="1"/>
</dbReference>
<comment type="catalytic activity">
    <reaction evidence="18">
        <text>L-threonyl-[protein] + ATP = O-phospho-L-threonyl-[protein] + ADP + H(+)</text>
        <dbReference type="Rhea" id="RHEA:46608"/>
        <dbReference type="Rhea" id="RHEA-COMP:11060"/>
        <dbReference type="Rhea" id="RHEA-COMP:11605"/>
        <dbReference type="ChEBI" id="CHEBI:15378"/>
        <dbReference type="ChEBI" id="CHEBI:30013"/>
        <dbReference type="ChEBI" id="CHEBI:30616"/>
        <dbReference type="ChEBI" id="CHEBI:61977"/>
        <dbReference type="ChEBI" id="CHEBI:456216"/>
        <dbReference type="EC" id="2.7.11.1"/>
    </reaction>
</comment>
<dbReference type="GO" id="GO:0051707">
    <property type="term" value="P:response to other organism"/>
    <property type="evidence" value="ECO:0007669"/>
    <property type="project" value="UniProtKB-ARBA"/>
</dbReference>
<evidence type="ECO:0000313" key="23">
    <source>
        <dbReference type="EMBL" id="PWA77107.1"/>
    </source>
</evidence>
<evidence type="ECO:0000256" key="7">
    <source>
        <dbReference type="ARBA" id="ARBA00022679"/>
    </source>
</evidence>
<keyword evidence="8 21" id="KW-0812">Transmembrane</keyword>
<evidence type="ECO:0000256" key="13">
    <source>
        <dbReference type="ARBA" id="ARBA00022840"/>
    </source>
</evidence>
<dbReference type="FunFam" id="3.30.200.20:FF:000309">
    <property type="entry name" value="Leucine-rich repeat receptor protein kinase MSP1"/>
    <property type="match status" value="1"/>
</dbReference>
<dbReference type="InterPro" id="IPR008266">
    <property type="entry name" value="Tyr_kinase_AS"/>
</dbReference>
<keyword evidence="7" id="KW-0808">Transferase</keyword>
<evidence type="ECO:0000256" key="20">
    <source>
        <dbReference type="PROSITE-ProRule" id="PRU10141"/>
    </source>
</evidence>
<evidence type="ECO:0000256" key="4">
    <source>
        <dbReference type="ARBA" id="ARBA00022527"/>
    </source>
</evidence>
<dbReference type="EMBL" id="PKPP01002174">
    <property type="protein sequence ID" value="PWA77107.1"/>
    <property type="molecule type" value="Genomic_DNA"/>
</dbReference>
<keyword evidence="16" id="KW-0675">Receptor</keyword>
<keyword evidence="14 21" id="KW-1133">Transmembrane helix</keyword>
<evidence type="ECO:0000313" key="24">
    <source>
        <dbReference type="Proteomes" id="UP000245207"/>
    </source>
</evidence>
<comment type="catalytic activity">
    <reaction evidence="19">
        <text>L-seryl-[protein] + ATP = O-phospho-L-seryl-[protein] + ADP + H(+)</text>
        <dbReference type="Rhea" id="RHEA:17989"/>
        <dbReference type="Rhea" id="RHEA-COMP:9863"/>
        <dbReference type="Rhea" id="RHEA-COMP:11604"/>
        <dbReference type="ChEBI" id="CHEBI:15378"/>
        <dbReference type="ChEBI" id="CHEBI:29999"/>
        <dbReference type="ChEBI" id="CHEBI:30616"/>
        <dbReference type="ChEBI" id="CHEBI:83421"/>
        <dbReference type="ChEBI" id="CHEBI:456216"/>
        <dbReference type="EC" id="2.7.11.1"/>
    </reaction>
</comment>
<dbReference type="Pfam" id="PF00069">
    <property type="entry name" value="Pkinase"/>
    <property type="match status" value="1"/>
</dbReference>
<protein>
    <recommendedName>
        <fullName evidence="3">non-specific serine/threonine protein kinase</fullName>
        <ecNumber evidence="3">2.7.11.1</ecNumber>
    </recommendedName>
</protein>
<dbReference type="SUPFAM" id="SSF52058">
    <property type="entry name" value="L domain-like"/>
    <property type="match status" value="1"/>
</dbReference>
<dbReference type="InterPro" id="IPR001611">
    <property type="entry name" value="Leu-rich_rpt"/>
</dbReference>
<keyword evidence="15 21" id="KW-0472">Membrane</keyword>
<dbReference type="SUPFAM" id="SSF52047">
    <property type="entry name" value="RNI-like"/>
    <property type="match status" value="1"/>
</dbReference>
<evidence type="ECO:0000256" key="17">
    <source>
        <dbReference type="ARBA" id="ARBA00023180"/>
    </source>
</evidence>
<dbReference type="FunFam" id="3.80.10.10:FF:000041">
    <property type="entry name" value="LRR receptor-like serine/threonine-protein kinase ERECTA"/>
    <property type="match status" value="1"/>
</dbReference>
<evidence type="ECO:0000256" key="11">
    <source>
        <dbReference type="ARBA" id="ARBA00022741"/>
    </source>
</evidence>
<dbReference type="Pfam" id="PF08263">
    <property type="entry name" value="LRRNT_2"/>
    <property type="match status" value="1"/>
</dbReference>
<dbReference type="FunFam" id="3.80.10.10:FF:000400">
    <property type="entry name" value="Nuclear pore complex protein NUP107"/>
    <property type="match status" value="1"/>
</dbReference>
<dbReference type="GO" id="GO:0004674">
    <property type="term" value="F:protein serine/threonine kinase activity"/>
    <property type="evidence" value="ECO:0007669"/>
    <property type="project" value="UniProtKB-KW"/>
</dbReference>
<dbReference type="InterPro" id="IPR013210">
    <property type="entry name" value="LRR_N_plant-typ"/>
</dbReference>
<evidence type="ECO:0000256" key="14">
    <source>
        <dbReference type="ARBA" id="ARBA00022989"/>
    </source>
</evidence>
<dbReference type="PROSITE" id="PS00109">
    <property type="entry name" value="PROTEIN_KINASE_TYR"/>
    <property type="match status" value="1"/>
</dbReference>
<sequence>METNEIYSLTPSDSKAKREKQLLIKHEKQFDNLKSSNYSWEILGMTEENLNEKPKPMYRANKRLLFIENERQLMHILIFPITYSNNILYSLIRYKDMFHVIYFGIEQQMCKNFTNSANPTFLDPNNPHWGWTWLEHWMAVRPWEIESMTDNNSMLAARHVPVLSTTNEASALLKWKDSLDKQSQPLLSSWVGNNPCHDWIGIGCSNTSAGVQSVVTSIHLRNSSLIGTLSHLDTWSLRHVETLDLAHNTLFGHIPSILGNMSKLRIINLSFNKFSGVIPPEIGTLRSMGELNLSSNSLEGPIPDSIGNFTNLTVLALDTNYFTGRIPISIGNLVKLSKLGLNDNELTGPIPSEIQKLNFEISKNLINGTIPISFTNFSRLERIYFRENFISGSIPDYFSNYTNLKALHLEINQFSGFIPSELGKRTALVKLFLCMNNLIGSIPRDMNLTKMEAFSVVSNNLSGSLPHDICTSGILKQFTVSDNHFSGPVPKSLRNCSSLTRVRLERNQLSGNVSEDFGIYPELDYIDLSYNNLFGEVSSNWGLCRSLTSLQMSNNNLSGIISRDLGEATSLIRLHLSSNHLVSEIPKSITRLSSLTSLYLDDNKLSGVIPSELGNLHKLEELNLAKKLFTGPINEKLGECSNLRSLNLSSNKLQGVIPVVISRLDKLVSLDLSDNNFIGKLPPQFGDLKFVQMLNLSHNTLTGSIPSSFTEMLSLTTVDVSYNQLEGPLPNMKAFNGAPMEALRNNTRLCGNNIGLECHVQQKNQDNGRNLSMMIIIILPTLACLLLLFFLAFIFFYLGKRNSYDTNAQQVIEASPFSIWSYDGKMTYERIIEALEDFDSKHIVGVGGSGSVYKAELGNEFFAVKKIHEPEDGEMQNLKSFENEIRALTEVRHQNIVKLYGYCSHTRHSFLVYEFLAGGSINDVLSEEERAVVFDWKKRVMAVKGIAKALSYMHHDCSLPIIHRDLSSNNVLLDSDWVLHISDFGTARLLKPDSSNWTSFAGTFGYVAPELAYTMEVTTKCDVYSFGVLTLEILMGTHPGDFLTSSQDLKSKSLTEILDQRLPPTVEQITEQVKLLVEIACSCLLKSPHSRPSMREVTDSLSIGCARAARMM</sequence>
<evidence type="ECO:0000256" key="2">
    <source>
        <dbReference type="ARBA" id="ARBA00004479"/>
    </source>
</evidence>
<comment type="caution">
    <text evidence="23">The sequence shown here is derived from an EMBL/GenBank/DDBJ whole genome shotgun (WGS) entry which is preliminary data.</text>
</comment>
<accession>A0A2U1NUG8</accession>
<keyword evidence="11 20" id="KW-0547">Nucleotide-binding</keyword>
<dbReference type="Pfam" id="PF00560">
    <property type="entry name" value="LRR_1"/>
    <property type="match status" value="2"/>
</dbReference>
<keyword evidence="13 20" id="KW-0067">ATP-binding</keyword>
<dbReference type="InterPro" id="IPR017441">
    <property type="entry name" value="Protein_kinase_ATP_BS"/>
</dbReference>
<evidence type="ECO:0000256" key="16">
    <source>
        <dbReference type="ARBA" id="ARBA00023170"/>
    </source>
</evidence>
<evidence type="ECO:0000256" key="8">
    <source>
        <dbReference type="ARBA" id="ARBA00022692"/>
    </source>
</evidence>
<organism evidence="23 24">
    <name type="scientific">Artemisia annua</name>
    <name type="common">Sweet wormwood</name>
    <dbReference type="NCBI Taxonomy" id="35608"/>
    <lineage>
        <taxon>Eukaryota</taxon>
        <taxon>Viridiplantae</taxon>
        <taxon>Streptophyta</taxon>
        <taxon>Embryophyta</taxon>
        <taxon>Tracheophyta</taxon>
        <taxon>Spermatophyta</taxon>
        <taxon>Magnoliopsida</taxon>
        <taxon>eudicotyledons</taxon>
        <taxon>Gunneridae</taxon>
        <taxon>Pentapetalae</taxon>
        <taxon>asterids</taxon>
        <taxon>campanulids</taxon>
        <taxon>Asterales</taxon>
        <taxon>Asteraceae</taxon>
        <taxon>Asteroideae</taxon>
        <taxon>Anthemideae</taxon>
        <taxon>Artemisiinae</taxon>
        <taxon>Artemisia</taxon>
    </lineage>
</organism>
<evidence type="ECO:0000256" key="21">
    <source>
        <dbReference type="SAM" id="Phobius"/>
    </source>
</evidence>
<evidence type="ECO:0000256" key="12">
    <source>
        <dbReference type="ARBA" id="ARBA00022777"/>
    </source>
</evidence>
<dbReference type="FunFam" id="1.10.510.10:FF:000445">
    <property type="entry name" value="MDIS1-interacting receptor like kinase 2"/>
    <property type="match status" value="1"/>
</dbReference>
<dbReference type="GO" id="GO:0005886">
    <property type="term" value="C:plasma membrane"/>
    <property type="evidence" value="ECO:0007669"/>
    <property type="project" value="UniProtKB-SubCell"/>
</dbReference>
<feature type="binding site" evidence="20">
    <location>
        <position position="866"/>
    </location>
    <ligand>
        <name>ATP</name>
        <dbReference type="ChEBI" id="CHEBI:30616"/>
    </ligand>
</feature>
<keyword evidence="12 23" id="KW-0418">Kinase</keyword>
<dbReference type="InterPro" id="IPR003591">
    <property type="entry name" value="Leu-rich_rpt_typical-subtyp"/>
</dbReference>
<gene>
    <name evidence="23" type="ORF">CTI12_AA228200</name>
</gene>
<dbReference type="FunFam" id="3.80.10.10:FF:000177">
    <property type="entry name" value="Leucine-rich repeat receptor-like serine/threonine-protein kinase At1g17230"/>
    <property type="match status" value="1"/>
</dbReference>
<dbReference type="GO" id="GO:0006952">
    <property type="term" value="P:defense response"/>
    <property type="evidence" value="ECO:0007669"/>
    <property type="project" value="UniProtKB-ARBA"/>
</dbReference>
<dbReference type="GO" id="GO:0005524">
    <property type="term" value="F:ATP binding"/>
    <property type="evidence" value="ECO:0007669"/>
    <property type="project" value="UniProtKB-UniRule"/>
</dbReference>
<comment type="subcellular location">
    <subcellularLocation>
        <location evidence="1">Cell membrane</location>
    </subcellularLocation>
    <subcellularLocation>
        <location evidence="2">Membrane</location>
        <topology evidence="2">Single-pass type I membrane protein</topology>
    </subcellularLocation>
</comment>
<feature type="transmembrane region" description="Helical" evidence="21">
    <location>
        <begin position="771"/>
        <end position="798"/>
    </location>
</feature>